<dbReference type="Proteomes" id="UP000009046">
    <property type="component" value="Unassembled WGS sequence"/>
</dbReference>
<dbReference type="eggNOG" id="KOG3350">
    <property type="taxonomic scope" value="Eukaryota"/>
</dbReference>
<dbReference type="PROSITE" id="PS00092">
    <property type="entry name" value="N6_MTASE"/>
    <property type="match status" value="1"/>
</dbReference>
<evidence type="ECO:0000313" key="8">
    <source>
        <dbReference type="Proteomes" id="UP000009046"/>
    </source>
</evidence>
<dbReference type="InterPro" id="IPR002052">
    <property type="entry name" value="DNA_methylase_N6_adenine_CS"/>
</dbReference>
<comment type="subcellular location">
    <subcellularLocation>
        <location evidence="1 5">Cytoplasm</location>
    </subcellularLocation>
</comment>
<dbReference type="InParanoid" id="E0W175"/>
<dbReference type="RefSeq" id="XP_002432119.1">
    <property type="nucleotide sequence ID" value="XM_002432074.1"/>
</dbReference>
<sequence length="215" mass="24754">MMSEIDDAPPQLSAETLKALQEFLQEQKLNQNDNEKVTENWQLSQFWYDDDTTRTLSNAAISLCDEHGNIALISCPTLYPTIKSIITHRKLNMNIKLLEFDKRFSKYGDDFIFYDYNDPYNIKQNYVNSFDVVIVDPPFLSEECLTKTIQTINHLKKSNCKIILCTGQIMEQLANKLLNLNKCSFQPKHKNNLANEFICLTNFGELPPPPPSPTP</sequence>
<reference evidence="7" key="3">
    <citation type="submission" date="2020-05" db="UniProtKB">
        <authorList>
            <consortium name="EnsemblMetazoa"/>
        </authorList>
    </citation>
    <scope>IDENTIFICATION</scope>
    <source>
        <strain evidence="7">USDA</strain>
    </source>
</reference>
<dbReference type="GO" id="GO:0005737">
    <property type="term" value="C:cytoplasm"/>
    <property type="evidence" value="ECO:0007669"/>
    <property type="project" value="UniProtKB-SubCell"/>
</dbReference>
<dbReference type="GO" id="GO:0032259">
    <property type="term" value="P:methylation"/>
    <property type="evidence" value="ECO:0007669"/>
    <property type="project" value="UniProtKB-KW"/>
</dbReference>
<dbReference type="STRING" id="121224.E0W175"/>
<evidence type="ECO:0000256" key="5">
    <source>
        <dbReference type="HAMAP-Rule" id="MF_03187"/>
    </source>
</evidence>
<dbReference type="AlphaFoldDB" id="E0W175"/>
<keyword evidence="8" id="KW-1185">Reference proteome</keyword>
<evidence type="ECO:0000256" key="4">
    <source>
        <dbReference type="ARBA" id="ARBA00022679"/>
    </source>
</evidence>
<dbReference type="GO" id="GO:0003676">
    <property type="term" value="F:nucleic acid binding"/>
    <property type="evidence" value="ECO:0007669"/>
    <property type="project" value="InterPro"/>
</dbReference>
<dbReference type="OMA" id="CNFRPEH"/>
<organism>
    <name type="scientific">Pediculus humanus subsp. corporis</name>
    <name type="common">Body louse</name>
    <dbReference type="NCBI Taxonomy" id="121224"/>
    <lineage>
        <taxon>Eukaryota</taxon>
        <taxon>Metazoa</taxon>
        <taxon>Ecdysozoa</taxon>
        <taxon>Arthropoda</taxon>
        <taxon>Hexapoda</taxon>
        <taxon>Insecta</taxon>
        <taxon>Pterygota</taxon>
        <taxon>Neoptera</taxon>
        <taxon>Paraneoptera</taxon>
        <taxon>Psocodea</taxon>
        <taxon>Troctomorpha</taxon>
        <taxon>Phthiraptera</taxon>
        <taxon>Anoplura</taxon>
        <taxon>Pediculidae</taxon>
        <taxon>Pediculus</taxon>
    </lineage>
</organism>
<comment type="similarity">
    <text evidence="5">Belongs to the class I-like SAM-binding methyltransferase superfamily. EFM5 family.</text>
</comment>
<gene>
    <name evidence="7" type="primary">8234900</name>
    <name evidence="6" type="ORF">Phum_PHUM570130</name>
</gene>
<dbReference type="OrthoDB" id="206354at2759"/>
<dbReference type="PANTHER" id="PTHR13200">
    <property type="entry name" value="EEF1A LYSINE METHYLTRANSFERASE 1"/>
    <property type="match status" value="1"/>
</dbReference>
<evidence type="ECO:0000256" key="3">
    <source>
        <dbReference type="ARBA" id="ARBA00022603"/>
    </source>
</evidence>
<keyword evidence="2 5" id="KW-0963">Cytoplasm</keyword>
<evidence type="ECO:0000313" key="7">
    <source>
        <dbReference type="EnsemblMetazoa" id="PHUM570130-PA"/>
    </source>
</evidence>
<dbReference type="Pfam" id="PF10237">
    <property type="entry name" value="N6-adenineMlase"/>
    <property type="match status" value="1"/>
</dbReference>
<dbReference type="VEuPathDB" id="VectorBase:PHUM570130"/>
<dbReference type="FunCoup" id="E0W175">
    <property type="interactions" value="873"/>
</dbReference>
<dbReference type="EMBL" id="AAZO01006924">
    <property type="status" value="NOT_ANNOTATED_CDS"/>
    <property type="molecule type" value="Genomic_DNA"/>
</dbReference>
<dbReference type="HOGENOM" id="CLU_074410_2_1_1"/>
<keyword evidence="4 5" id="KW-0808">Transferase</keyword>
<proteinExistence type="inferred from homology"/>
<evidence type="ECO:0000256" key="2">
    <source>
        <dbReference type="ARBA" id="ARBA00022490"/>
    </source>
</evidence>
<reference evidence="6" key="1">
    <citation type="submission" date="2007-04" db="EMBL/GenBank/DDBJ databases">
        <title>Annotation of Pediculus humanus corporis strain USDA.</title>
        <authorList>
            <person name="Kirkness E."/>
            <person name="Hannick L."/>
            <person name="Hass B."/>
            <person name="Bruggner R."/>
            <person name="Lawson D."/>
            <person name="Bidwell S."/>
            <person name="Joardar V."/>
            <person name="Caler E."/>
            <person name="Walenz B."/>
            <person name="Inman J."/>
            <person name="Schobel S."/>
            <person name="Galinsky K."/>
            <person name="Amedeo P."/>
            <person name="Strausberg R."/>
        </authorList>
    </citation>
    <scope>NUCLEOTIDE SEQUENCE</scope>
    <source>
        <strain evidence="6">USDA</strain>
    </source>
</reference>
<dbReference type="EnsemblMetazoa" id="PHUM570130-RA">
    <property type="protein sequence ID" value="PHUM570130-PA"/>
    <property type="gene ID" value="PHUM570130"/>
</dbReference>
<dbReference type="EMBL" id="DS235866">
    <property type="protein sequence ID" value="EEB19381.1"/>
    <property type="molecule type" value="Genomic_DNA"/>
</dbReference>
<accession>E0W175</accession>
<protein>
    <recommendedName>
        <fullName evidence="5">Protein-lysine N-methyltransferase Phum_PHUM570130</fullName>
        <ecNumber evidence="5">2.1.1.-</ecNumber>
    </recommendedName>
</protein>
<reference evidence="6" key="2">
    <citation type="submission" date="2007-04" db="EMBL/GenBank/DDBJ databases">
        <title>The genome of the human body louse.</title>
        <authorList>
            <consortium name="The Human Body Louse Genome Consortium"/>
            <person name="Kirkness E."/>
            <person name="Walenz B."/>
            <person name="Hass B."/>
            <person name="Bruggner R."/>
            <person name="Strausberg R."/>
        </authorList>
    </citation>
    <scope>NUCLEOTIDE SEQUENCE</scope>
    <source>
        <strain evidence="6">USDA</strain>
    </source>
</reference>
<dbReference type="InterPro" id="IPR041370">
    <property type="entry name" value="Mlase_EEF1AKMT1/ZCCHC4"/>
</dbReference>
<dbReference type="KEGG" id="phu:Phum_PHUM570130"/>
<dbReference type="GeneID" id="8234900"/>
<dbReference type="HAMAP" id="MF_03187">
    <property type="entry name" value="Methyltr_EFM5"/>
    <property type="match status" value="1"/>
</dbReference>
<dbReference type="InterPro" id="IPR019369">
    <property type="entry name" value="Efm5/EEF1AKMT1"/>
</dbReference>
<dbReference type="EC" id="2.1.1.-" evidence="5"/>
<dbReference type="GO" id="GO:0016279">
    <property type="term" value="F:protein-lysine N-methyltransferase activity"/>
    <property type="evidence" value="ECO:0007669"/>
    <property type="project" value="UniProtKB-UniRule"/>
</dbReference>
<evidence type="ECO:0000256" key="1">
    <source>
        <dbReference type="ARBA" id="ARBA00004496"/>
    </source>
</evidence>
<comment type="function">
    <text evidence="5">S-adenosyl-L-methionine-dependent protein-lysine N-methyltransferase that methylates elongation factor 1-alpha.</text>
</comment>
<dbReference type="PANTHER" id="PTHR13200:SF0">
    <property type="entry name" value="EEF1A LYSINE METHYLTRANSFERASE 1"/>
    <property type="match status" value="1"/>
</dbReference>
<keyword evidence="3 5" id="KW-0489">Methyltransferase</keyword>
<dbReference type="CTD" id="8234900"/>
<name>E0W175_PEDHC</name>
<evidence type="ECO:0000313" key="6">
    <source>
        <dbReference type="EMBL" id="EEB19381.1"/>
    </source>
</evidence>